<organism evidence="1 2">
    <name type="scientific">Guyanagaster necrorhizus</name>
    <dbReference type="NCBI Taxonomy" id="856835"/>
    <lineage>
        <taxon>Eukaryota</taxon>
        <taxon>Fungi</taxon>
        <taxon>Dikarya</taxon>
        <taxon>Basidiomycota</taxon>
        <taxon>Agaricomycotina</taxon>
        <taxon>Agaricomycetes</taxon>
        <taxon>Agaricomycetidae</taxon>
        <taxon>Agaricales</taxon>
        <taxon>Marasmiineae</taxon>
        <taxon>Physalacriaceae</taxon>
        <taxon>Guyanagaster</taxon>
    </lineage>
</organism>
<evidence type="ECO:0000313" key="1">
    <source>
        <dbReference type="EMBL" id="KAG7451853.1"/>
    </source>
</evidence>
<keyword evidence="2" id="KW-1185">Reference proteome</keyword>
<comment type="caution">
    <text evidence="1">The sequence shown here is derived from an EMBL/GenBank/DDBJ whole genome shotgun (WGS) entry which is preliminary data.</text>
</comment>
<protein>
    <submittedName>
        <fullName evidence="1">Uncharacterized protein</fullName>
    </submittedName>
</protein>
<gene>
    <name evidence="1" type="ORF">BT62DRAFT_999575</name>
</gene>
<dbReference type="GeneID" id="66113127"/>
<name>A0A9P7W468_9AGAR</name>
<proteinExistence type="predicted"/>
<accession>A0A9P7W468</accession>
<dbReference type="Proteomes" id="UP000812287">
    <property type="component" value="Unassembled WGS sequence"/>
</dbReference>
<dbReference type="AlphaFoldDB" id="A0A9P7W468"/>
<dbReference type="RefSeq" id="XP_043045353.1">
    <property type="nucleotide sequence ID" value="XM_043190830.1"/>
</dbReference>
<dbReference type="EMBL" id="MU250524">
    <property type="protein sequence ID" value="KAG7451853.1"/>
    <property type="molecule type" value="Genomic_DNA"/>
</dbReference>
<sequence>MYRKGRVIGVTVEDLAGTKGSHVLFRAGFTVSPLRLQFTIHAVSGLPSLERCEAATMNVIQMDPACGNPNQEFLIPLKTPPENSNEEMSVLECSSNRCFFRTSRHRCKKHITEGRYLVRSIHILGPEVGCAMATCLFDVAADAGLRTCLAARPEERYRNLGSTKAGILVLLKHFAILPDGTDEQLSHI</sequence>
<evidence type="ECO:0000313" key="2">
    <source>
        <dbReference type="Proteomes" id="UP000812287"/>
    </source>
</evidence>
<reference evidence="1" key="1">
    <citation type="submission" date="2020-11" db="EMBL/GenBank/DDBJ databases">
        <title>Adaptations for nitrogen fixation in a non-lichenized fungal sporocarp promotes dispersal by wood-feeding termites.</title>
        <authorList>
            <consortium name="DOE Joint Genome Institute"/>
            <person name="Koch R.A."/>
            <person name="Yoon G."/>
            <person name="Arayal U."/>
            <person name="Lail K."/>
            <person name="Amirebrahimi M."/>
            <person name="Labutti K."/>
            <person name="Lipzen A."/>
            <person name="Riley R."/>
            <person name="Barry K."/>
            <person name="Henrissat B."/>
            <person name="Grigoriev I.V."/>
            <person name="Herr J.R."/>
            <person name="Aime M.C."/>
        </authorList>
    </citation>
    <scope>NUCLEOTIDE SEQUENCE</scope>
    <source>
        <strain evidence="1">MCA 3950</strain>
    </source>
</reference>